<dbReference type="Proteomes" id="UP000238322">
    <property type="component" value="Unassembled WGS sequence"/>
</dbReference>
<protein>
    <submittedName>
        <fullName evidence="1">Uncharacterized protein</fullName>
    </submittedName>
</protein>
<gene>
    <name evidence="1" type="ORF">C5Y83_06990</name>
</gene>
<comment type="caution">
    <text evidence="1">The sequence shown here is derived from an EMBL/GenBank/DDBJ whole genome shotgun (WGS) entry which is preliminary data.</text>
</comment>
<organism evidence="1 2">
    <name type="scientific">Blastopirellula marina</name>
    <dbReference type="NCBI Taxonomy" id="124"/>
    <lineage>
        <taxon>Bacteria</taxon>
        <taxon>Pseudomonadati</taxon>
        <taxon>Planctomycetota</taxon>
        <taxon>Planctomycetia</taxon>
        <taxon>Pirellulales</taxon>
        <taxon>Pirellulaceae</taxon>
        <taxon>Blastopirellula</taxon>
    </lineage>
</organism>
<evidence type="ECO:0000313" key="2">
    <source>
        <dbReference type="Proteomes" id="UP000238322"/>
    </source>
</evidence>
<sequence length="215" mass="24431">MSARDHILQRLPDPNTLERRLQSLAVLTEILSWDLGEPRVSFDATWRKNARQALIDNYQGDRAVFAFTESGTLVEGSVHDCPLIRDKNRCKLQRINTPSILRSYVDEGLIENNRVTFNAWYLHADLEWSFGAELPTQGDDTDGAELLLFLVVGDAEGFQTWAEENYEQDFDLSPIKQIFDHVPLTNPLVRQLNVAVSLREVASTIRKTGYPIASE</sequence>
<reference evidence="1 2" key="1">
    <citation type="submission" date="2018-02" db="EMBL/GenBank/DDBJ databases">
        <title>Comparative genomes isolates from brazilian mangrove.</title>
        <authorList>
            <person name="Araujo J.E."/>
            <person name="Taketani R.G."/>
            <person name="Silva M.C.P."/>
            <person name="Loureco M.V."/>
            <person name="Andreote F.D."/>
        </authorList>
    </citation>
    <scope>NUCLEOTIDE SEQUENCE [LARGE SCALE GENOMIC DNA]</scope>
    <source>
        <strain evidence="1 2">Hex-1 MGV</strain>
    </source>
</reference>
<name>A0A2S8G0L6_9BACT</name>
<dbReference type="RefSeq" id="WP_105328933.1">
    <property type="nucleotide sequence ID" value="NZ_PUHY01000005.1"/>
</dbReference>
<dbReference type="EMBL" id="PUHY01000005">
    <property type="protein sequence ID" value="PQO37684.1"/>
    <property type="molecule type" value="Genomic_DNA"/>
</dbReference>
<dbReference type="AlphaFoldDB" id="A0A2S8G0L6"/>
<accession>A0A2S8G0L6</accession>
<dbReference type="OrthoDB" id="286382at2"/>
<evidence type="ECO:0000313" key="1">
    <source>
        <dbReference type="EMBL" id="PQO37684.1"/>
    </source>
</evidence>
<proteinExistence type="predicted"/>